<keyword evidence="11" id="KW-1185">Reference proteome</keyword>
<evidence type="ECO:0000313" key="11">
    <source>
        <dbReference type="Proteomes" id="UP001597262"/>
    </source>
</evidence>
<dbReference type="RefSeq" id="WP_379321729.1">
    <property type="nucleotide sequence ID" value="NZ_JBHTLM010000028.1"/>
</dbReference>
<dbReference type="Pfam" id="PF01171">
    <property type="entry name" value="ATP_bind_3"/>
    <property type="match status" value="1"/>
</dbReference>
<keyword evidence="3 8" id="KW-0436">Ligase</keyword>
<evidence type="ECO:0000256" key="3">
    <source>
        <dbReference type="ARBA" id="ARBA00022598"/>
    </source>
</evidence>
<dbReference type="PANTHER" id="PTHR43033">
    <property type="entry name" value="TRNA(ILE)-LYSIDINE SYNTHASE-RELATED"/>
    <property type="match status" value="1"/>
</dbReference>
<dbReference type="EC" id="6.3.4.19" evidence="8"/>
<dbReference type="Proteomes" id="UP001597262">
    <property type="component" value="Unassembled WGS sequence"/>
</dbReference>
<accession>A0ABW3S5K3</accession>
<comment type="catalytic activity">
    <reaction evidence="7 8">
        <text>cytidine(34) in tRNA(Ile2) + L-lysine + ATP = lysidine(34) in tRNA(Ile2) + AMP + diphosphate + H(+)</text>
        <dbReference type="Rhea" id="RHEA:43744"/>
        <dbReference type="Rhea" id="RHEA-COMP:10625"/>
        <dbReference type="Rhea" id="RHEA-COMP:10670"/>
        <dbReference type="ChEBI" id="CHEBI:15378"/>
        <dbReference type="ChEBI" id="CHEBI:30616"/>
        <dbReference type="ChEBI" id="CHEBI:32551"/>
        <dbReference type="ChEBI" id="CHEBI:33019"/>
        <dbReference type="ChEBI" id="CHEBI:82748"/>
        <dbReference type="ChEBI" id="CHEBI:83665"/>
        <dbReference type="ChEBI" id="CHEBI:456215"/>
        <dbReference type="EC" id="6.3.4.19"/>
    </reaction>
</comment>
<feature type="binding site" evidence="8">
    <location>
        <begin position="34"/>
        <end position="39"/>
    </location>
    <ligand>
        <name>ATP</name>
        <dbReference type="ChEBI" id="CHEBI:30616"/>
    </ligand>
</feature>
<gene>
    <name evidence="8 10" type="primary">tilS</name>
    <name evidence="10" type="ORF">ACFQ3W_23835</name>
</gene>
<evidence type="ECO:0000256" key="8">
    <source>
        <dbReference type="HAMAP-Rule" id="MF_01161"/>
    </source>
</evidence>
<feature type="domain" description="Lysidine-tRNA(Ile) synthetase C-terminal" evidence="9">
    <location>
        <begin position="401"/>
        <end position="474"/>
    </location>
</feature>
<dbReference type="Gene3D" id="1.20.59.20">
    <property type="match status" value="1"/>
</dbReference>
<evidence type="ECO:0000256" key="7">
    <source>
        <dbReference type="ARBA" id="ARBA00048539"/>
    </source>
</evidence>
<dbReference type="InterPro" id="IPR012795">
    <property type="entry name" value="tRNA_Ile_lys_synt_N"/>
</dbReference>
<keyword evidence="6 8" id="KW-0067">ATP-binding</keyword>
<evidence type="ECO:0000256" key="4">
    <source>
        <dbReference type="ARBA" id="ARBA00022694"/>
    </source>
</evidence>
<dbReference type="SMART" id="SM00977">
    <property type="entry name" value="TilS_C"/>
    <property type="match status" value="1"/>
</dbReference>
<dbReference type="Pfam" id="PF11734">
    <property type="entry name" value="TilS_C"/>
    <property type="match status" value="1"/>
</dbReference>
<dbReference type="InterPro" id="IPR014729">
    <property type="entry name" value="Rossmann-like_a/b/a_fold"/>
</dbReference>
<dbReference type="NCBIfam" id="TIGR02433">
    <property type="entry name" value="lysidine_TilS_C"/>
    <property type="match status" value="1"/>
</dbReference>
<dbReference type="Gene3D" id="3.40.50.620">
    <property type="entry name" value="HUPs"/>
    <property type="match status" value="1"/>
</dbReference>
<comment type="similarity">
    <text evidence="8">Belongs to the tRNA(Ile)-lysidine synthase family.</text>
</comment>
<comment type="subcellular location">
    <subcellularLocation>
        <location evidence="1 8">Cytoplasm</location>
    </subcellularLocation>
</comment>
<keyword evidence="4 8" id="KW-0819">tRNA processing</keyword>
<dbReference type="EMBL" id="JBHTLM010000028">
    <property type="protein sequence ID" value="MFD1179306.1"/>
    <property type="molecule type" value="Genomic_DNA"/>
</dbReference>
<comment type="caution">
    <text evidence="10">The sequence shown here is derived from an EMBL/GenBank/DDBJ whole genome shotgun (WGS) entry which is preliminary data.</text>
</comment>
<proteinExistence type="inferred from homology"/>
<dbReference type="SUPFAM" id="SSF56037">
    <property type="entry name" value="PheT/TilS domain"/>
    <property type="match status" value="1"/>
</dbReference>
<dbReference type="PANTHER" id="PTHR43033:SF1">
    <property type="entry name" value="TRNA(ILE)-LYSIDINE SYNTHASE-RELATED"/>
    <property type="match status" value="1"/>
</dbReference>
<sequence length="477" mass="52960">MRELIMHRLVELVRRTGAEQRLWSPGDSIVVAVSGGPDSTALLHIMKEIAADGELGLKLICAHVNHRLRGGESERDAEFVRDLAQQLGIPFELGDVDVPAYMKETGKGMELAAREKRYEFLHQVASKHGAVSIALAHHADDQAETVIMRLLRGSGPSGLAGIKMKRSEKNVELIRPLLRIYKAELVQACQESGIAYVVDSSNESTAYARNSVRLDVLPFLGQYNRQLPESLNRLAELIAAEDDYLQQEASKAYARVVYLDKGSPAFKTASFASLHVALQRRLIKLILNYLPLRTEENDFVKVEAIRQGAVQDQPTTWSLDLGSGGRCLREYDTIRFVPAMAESQIPYYTYLVERFPAEVSIAGTGRSLRLTRLESGKELVKVKAEGNQEAYFNADELIYPLTVRSRLPGDVMKVMGLNGSKKVKDIFIDAKIPPSERSCIPMVTDAHGRILWIPGVRRSAIAAVNPQTTSVVHMVMV</sequence>
<comment type="function">
    <text evidence="8">Ligates lysine onto the cytidine present at position 34 of the AUA codon-specific tRNA(Ile) that contains the anticodon CAU, in an ATP-dependent manner. Cytidine is converted to lysidine, thus changing the amino acid specificity of the tRNA from methionine to isoleucine.</text>
</comment>
<evidence type="ECO:0000259" key="9">
    <source>
        <dbReference type="SMART" id="SM00977"/>
    </source>
</evidence>
<name>A0ABW3S5K3_9BACL</name>
<dbReference type="InterPro" id="IPR011063">
    <property type="entry name" value="TilS/TtcA_N"/>
</dbReference>
<keyword evidence="5 8" id="KW-0547">Nucleotide-binding</keyword>
<protein>
    <recommendedName>
        <fullName evidence="8">tRNA(Ile)-lysidine synthase</fullName>
        <ecNumber evidence="8">6.3.4.19</ecNumber>
    </recommendedName>
    <alternativeName>
        <fullName evidence="8">tRNA(Ile)-2-lysyl-cytidine synthase</fullName>
    </alternativeName>
    <alternativeName>
        <fullName evidence="8">tRNA(Ile)-lysidine synthetase</fullName>
    </alternativeName>
</protein>
<dbReference type="InterPro" id="IPR012796">
    <property type="entry name" value="Lysidine-tRNA-synth_C"/>
</dbReference>
<evidence type="ECO:0000256" key="2">
    <source>
        <dbReference type="ARBA" id="ARBA00022490"/>
    </source>
</evidence>
<evidence type="ECO:0000256" key="1">
    <source>
        <dbReference type="ARBA" id="ARBA00004496"/>
    </source>
</evidence>
<dbReference type="GO" id="GO:0032267">
    <property type="term" value="F:tRNA(Ile)-lysidine synthase activity"/>
    <property type="evidence" value="ECO:0007669"/>
    <property type="project" value="UniProtKB-EC"/>
</dbReference>
<comment type="domain">
    <text evidence="8">The N-terminal region contains the highly conserved SGGXDS motif, predicted to be a P-loop motif involved in ATP binding.</text>
</comment>
<evidence type="ECO:0000313" key="10">
    <source>
        <dbReference type="EMBL" id="MFD1179306.1"/>
    </source>
</evidence>
<reference evidence="11" key="1">
    <citation type="journal article" date="2019" name="Int. J. Syst. Evol. Microbiol.">
        <title>The Global Catalogue of Microorganisms (GCM) 10K type strain sequencing project: providing services to taxonomists for standard genome sequencing and annotation.</title>
        <authorList>
            <consortium name="The Broad Institute Genomics Platform"/>
            <consortium name="The Broad Institute Genome Sequencing Center for Infectious Disease"/>
            <person name="Wu L."/>
            <person name="Ma J."/>
        </authorList>
    </citation>
    <scope>NUCLEOTIDE SEQUENCE [LARGE SCALE GENOMIC DNA]</scope>
    <source>
        <strain evidence="11">CCUG 59189</strain>
    </source>
</reference>
<dbReference type="CDD" id="cd01992">
    <property type="entry name" value="TilS_N"/>
    <property type="match status" value="1"/>
</dbReference>
<evidence type="ECO:0000256" key="5">
    <source>
        <dbReference type="ARBA" id="ARBA00022741"/>
    </source>
</evidence>
<dbReference type="SUPFAM" id="SSF82829">
    <property type="entry name" value="MesJ substrate recognition domain-like"/>
    <property type="match status" value="1"/>
</dbReference>
<dbReference type="SUPFAM" id="SSF52402">
    <property type="entry name" value="Adenine nucleotide alpha hydrolases-like"/>
    <property type="match status" value="1"/>
</dbReference>
<dbReference type="HAMAP" id="MF_01161">
    <property type="entry name" value="tRNA_Ile_lys_synt"/>
    <property type="match status" value="1"/>
</dbReference>
<dbReference type="NCBIfam" id="TIGR02432">
    <property type="entry name" value="lysidine_TilS_N"/>
    <property type="match status" value="1"/>
</dbReference>
<keyword evidence="2 8" id="KW-0963">Cytoplasm</keyword>
<dbReference type="InterPro" id="IPR012094">
    <property type="entry name" value="tRNA_Ile_lys_synt"/>
</dbReference>
<evidence type="ECO:0000256" key="6">
    <source>
        <dbReference type="ARBA" id="ARBA00022840"/>
    </source>
</evidence>
<organism evidence="10 11">
    <name type="scientific">Paenibacillus puldeungensis</name>
    <dbReference type="NCBI Taxonomy" id="696536"/>
    <lineage>
        <taxon>Bacteria</taxon>
        <taxon>Bacillati</taxon>
        <taxon>Bacillota</taxon>
        <taxon>Bacilli</taxon>
        <taxon>Bacillales</taxon>
        <taxon>Paenibacillaceae</taxon>
        <taxon>Paenibacillus</taxon>
    </lineage>
</organism>